<name>A0ABV7HFF5_9GAMM</name>
<organism evidence="1 2">
    <name type="scientific">Litoribrevibacter euphylliae</name>
    <dbReference type="NCBI Taxonomy" id="1834034"/>
    <lineage>
        <taxon>Bacteria</taxon>
        <taxon>Pseudomonadati</taxon>
        <taxon>Pseudomonadota</taxon>
        <taxon>Gammaproteobacteria</taxon>
        <taxon>Oceanospirillales</taxon>
        <taxon>Oceanospirillaceae</taxon>
        <taxon>Litoribrevibacter</taxon>
    </lineage>
</organism>
<reference evidence="2" key="1">
    <citation type="journal article" date="2019" name="Int. J. Syst. Evol. Microbiol.">
        <title>The Global Catalogue of Microorganisms (GCM) 10K type strain sequencing project: providing services to taxonomists for standard genome sequencing and annotation.</title>
        <authorList>
            <consortium name="The Broad Institute Genomics Platform"/>
            <consortium name="The Broad Institute Genome Sequencing Center for Infectious Disease"/>
            <person name="Wu L."/>
            <person name="Ma J."/>
        </authorList>
    </citation>
    <scope>NUCLEOTIDE SEQUENCE [LARGE SCALE GENOMIC DNA]</scope>
    <source>
        <strain evidence="2">KCTC 52438</strain>
    </source>
</reference>
<evidence type="ECO:0000313" key="1">
    <source>
        <dbReference type="EMBL" id="MFC3150427.1"/>
    </source>
</evidence>
<gene>
    <name evidence="1" type="ORF">ACFOEK_05285</name>
</gene>
<keyword evidence="2" id="KW-1185">Reference proteome</keyword>
<sequence>MSAAFWNSKDYFIQQKYRRKLAFSQCADMTGAAAARQTIRAMTLWLMVFIGGLFV</sequence>
<proteinExistence type="predicted"/>
<protein>
    <submittedName>
        <fullName evidence="1">Uncharacterized protein</fullName>
    </submittedName>
</protein>
<accession>A0ABV7HFF5</accession>
<comment type="caution">
    <text evidence="1">The sequence shown here is derived from an EMBL/GenBank/DDBJ whole genome shotgun (WGS) entry which is preliminary data.</text>
</comment>
<dbReference type="EMBL" id="JBHRSZ010000002">
    <property type="protein sequence ID" value="MFC3150427.1"/>
    <property type="molecule type" value="Genomic_DNA"/>
</dbReference>
<evidence type="ECO:0000313" key="2">
    <source>
        <dbReference type="Proteomes" id="UP001595476"/>
    </source>
</evidence>
<dbReference type="RefSeq" id="WP_386717209.1">
    <property type="nucleotide sequence ID" value="NZ_JBHRSZ010000002.1"/>
</dbReference>
<dbReference type="Proteomes" id="UP001595476">
    <property type="component" value="Unassembled WGS sequence"/>
</dbReference>